<feature type="transmembrane region" description="Helical" evidence="6">
    <location>
        <begin position="140"/>
        <end position="163"/>
    </location>
</feature>
<dbReference type="RefSeq" id="XP_025374462.1">
    <property type="nucleotide sequence ID" value="XM_025522899.1"/>
</dbReference>
<dbReference type="PANTHER" id="PTHR13439:SF66">
    <property type="entry name" value="BCDNA.GH12326"/>
    <property type="match status" value="1"/>
</dbReference>
<evidence type="ECO:0000256" key="4">
    <source>
        <dbReference type="ARBA" id="ARBA00023136"/>
    </source>
</evidence>
<protein>
    <recommendedName>
        <fullName evidence="7">TLC domain-containing protein</fullName>
    </recommendedName>
</protein>
<evidence type="ECO:0000256" key="5">
    <source>
        <dbReference type="PROSITE-ProRule" id="PRU00205"/>
    </source>
</evidence>
<accession>A0A316YEG0</accession>
<keyword evidence="3 6" id="KW-1133">Transmembrane helix</keyword>
<dbReference type="InterPro" id="IPR050846">
    <property type="entry name" value="TLCD"/>
</dbReference>
<keyword evidence="9" id="KW-1185">Reference proteome</keyword>
<dbReference type="GO" id="GO:0005783">
    <property type="term" value="C:endoplasmic reticulum"/>
    <property type="evidence" value="ECO:0007669"/>
    <property type="project" value="TreeGrafter"/>
</dbReference>
<sequence length="250" mass="28424">MSVASDADEKETRGYPSAFWIALCGYPLLFGLLCRRRSDRAEGALKLVSTIHAVLSTSLAARDAFDAKWKSLNLITSRSARSNAVVAIEAGYLLQDTAISYLADSRYKIRFTRLMKLHHVVLGSLLTLFLEFARRKRERGVFFVEMFLLMNASTPLLNLRWFLRRRNHHGRVQALASTINDAGLVATFFACRIGLIYYMLWLYGVRTNRSVVQSFLSIPVQCKTGTASLLILNTLWWLSMARSTLKRHLK</sequence>
<keyword evidence="4 5" id="KW-0472">Membrane</keyword>
<feature type="transmembrane region" description="Helical" evidence="6">
    <location>
        <begin position="15"/>
        <end position="34"/>
    </location>
</feature>
<evidence type="ECO:0000256" key="3">
    <source>
        <dbReference type="ARBA" id="ARBA00022989"/>
    </source>
</evidence>
<feature type="transmembrane region" description="Helical" evidence="6">
    <location>
        <begin position="184"/>
        <end position="203"/>
    </location>
</feature>
<dbReference type="AlphaFoldDB" id="A0A316YEG0"/>
<dbReference type="PANTHER" id="PTHR13439">
    <property type="entry name" value="CT120 PROTEIN"/>
    <property type="match status" value="1"/>
</dbReference>
<evidence type="ECO:0000313" key="8">
    <source>
        <dbReference type="EMBL" id="PWN87264.1"/>
    </source>
</evidence>
<comment type="subcellular location">
    <subcellularLocation>
        <location evidence="1">Membrane</location>
        <topology evidence="1">Multi-pass membrane protein</topology>
    </subcellularLocation>
</comment>
<dbReference type="EMBL" id="KZ819641">
    <property type="protein sequence ID" value="PWN87264.1"/>
    <property type="molecule type" value="Genomic_DNA"/>
</dbReference>
<evidence type="ECO:0000259" key="7">
    <source>
        <dbReference type="PROSITE" id="PS50922"/>
    </source>
</evidence>
<dbReference type="Pfam" id="PF03798">
    <property type="entry name" value="TRAM_LAG1_CLN8"/>
    <property type="match status" value="1"/>
</dbReference>
<dbReference type="GO" id="GO:0055088">
    <property type="term" value="P:lipid homeostasis"/>
    <property type="evidence" value="ECO:0007669"/>
    <property type="project" value="TreeGrafter"/>
</dbReference>
<dbReference type="SMART" id="SM00724">
    <property type="entry name" value="TLC"/>
    <property type="match status" value="1"/>
</dbReference>
<evidence type="ECO:0000313" key="9">
    <source>
        <dbReference type="Proteomes" id="UP000245768"/>
    </source>
</evidence>
<dbReference type="PROSITE" id="PS50922">
    <property type="entry name" value="TLC"/>
    <property type="match status" value="1"/>
</dbReference>
<feature type="domain" description="TLC" evidence="7">
    <location>
        <begin position="38"/>
        <end position="249"/>
    </location>
</feature>
<dbReference type="STRING" id="215250.A0A316YEG0"/>
<evidence type="ECO:0000256" key="2">
    <source>
        <dbReference type="ARBA" id="ARBA00022692"/>
    </source>
</evidence>
<organism evidence="8 9">
    <name type="scientific">Acaromyces ingoldii</name>
    <dbReference type="NCBI Taxonomy" id="215250"/>
    <lineage>
        <taxon>Eukaryota</taxon>
        <taxon>Fungi</taxon>
        <taxon>Dikarya</taxon>
        <taxon>Basidiomycota</taxon>
        <taxon>Ustilaginomycotina</taxon>
        <taxon>Exobasidiomycetes</taxon>
        <taxon>Exobasidiales</taxon>
        <taxon>Cryptobasidiaceae</taxon>
        <taxon>Acaromyces</taxon>
    </lineage>
</organism>
<proteinExistence type="predicted"/>
<reference evidence="8 9" key="1">
    <citation type="journal article" date="2018" name="Mol. Biol. Evol.">
        <title>Broad Genomic Sampling Reveals a Smut Pathogenic Ancestry of the Fungal Clade Ustilaginomycotina.</title>
        <authorList>
            <person name="Kijpornyongpan T."/>
            <person name="Mondo S.J."/>
            <person name="Barry K."/>
            <person name="Sandor L."/>
            <person name="Lee J."/>
            <person name="Lipzen A."/>
            <person name="Pangilinan J."/>
            <person name="LaButti K."/>
            <person name="Hainaut M."/>
            <person name="Henrissat B."/>
            <person name="Grigoriev I.V."/>
            <person name="Spatafora J.W."/>
            <person name="Aime M.C."/>
        </authorList>
    </citation>
    <scope>NUCLEOTIDE SEQUENCE [LARGE SCALE GENOMIC DNA]</scope>
    <source>
        <strain evidence="8 9">MCA 4198</strain>
    </source>
</reference>
<evidence type="ECO:0000256" key="1">
    <source>
        <dbReference type="ARBA" id="ARBA00004141"/>
    </source>
</evidence>
<dbReference type="Proteomes" id="UP000245768">
    <property type="component" value="Unassembled WGS sequence"/>
</dbReference>
<gene>
    <name evidence="8" type="ORF">FA10DRAFT_269838</name>
</gene>
<dbReference type="GeneID" id="37044815"/>
<dbReference type="GO" id="GO:0016020">
    <property type="term" value="C:membrane"/>
    <property type="evidence" value="ECO:0007669"/>
    <property type="project" value="UniProtKB-SubCell"/>
</dbReference>
<dbReference type="InParanoid" id="A0A316YEG0"/>
<evidence type="ECO:0000256" key="6">
    <source>
        <dbReference type="SAM" id="Phobius"/>
    </source>
</evidence>
<dbReference type="InterPro" id="IPR006634">
    <property type="entry name" value="TLC-dom"/>
</dbReference>
<name>A0A316YEG0_9BASI</name>
<keyword evidence="2 5" id="KW-0812">Transmembrane</keyword>
<dbReference type="OrthoDB" id="10266980at2759"/>